<dbReference type="OrthoDB" id="9782675at2"/>
<evidence type="ECO:0000313" key="5">
    <source>
        <dbReference type="EMBL" id="BAU49413.1"/>
    </source>
</evidence>
<dbReference type="GO" id="GO:0016052">
    <property type="term" value="P:carbohydrate catabolic process"/>
    <property type="evidence" value="ECO:0007669"/>
    <property type="project" value="TreeGrafter"/>
</dbReference>
<protein>
    <submittedName>
        <fullName evidence="5">Mandelate racemase</fullName>
    </submittedName>
</protein>
<dbReference type="InterPro" id="IPR046945">
    <property type="entry name" value="RHMD-like"/>
</dbReference>
<dbReference type="GO" id="GO:0000287">
    <property type="term" value="F:magnesium ion binding"/>
    <property type="evidence" value="ECO:0007669"/>
    <property type="project" value="TreeGrafter"/>
</dbReference>
<dbReference type="SMART" id="SM00922">
    <property type="entry name" value="MR_MLE"/>
    <property type="match status" value="1"/>
</dbReference>
<dbReference type="RefSeq" id="WP_096461819.1">
    <property type="nucleotide sequence ID" value="NZ_AP014936.1"/>
</dbReference>
<proteinExistence type="predicted"/>
<evidence type="ECO:0000256" key="1">
    <source>
        <dbReference type="ARBA" id="ARBA00001946"/>
    </source>
</evidence>
<dbReference type="PANTHER" id="PTHR13794">
    <property type="entry name" value="ENOLASE SUPERFAMILY, MANDELATE RACEMASE"/>
    <property type="match status" value="1"/>
</dbReference>
<dbReference type="Gene3D" id="3.20.20.120">
    <property type="entry name" value="Enolase-like C-terminal domain"/>
    <property type="match status" value="1"/>
</dbReference>
<evidence type="ECO:0000256" key="3">
    <source>
        <dbReference type="ARBA" id="ARBA00022842"/>
    </source>
</evidence>
<evidence type="ECO:0000256" key="2">
    <source>
        <dbReference type="ARBA" id="ARBA00022723"/>
    </source>
</evidence>
<keyword evidence="3" id="KW-0460">Magnesium</keyword>
<gene>
    <name evidence="5" type="ORF">SVA_2865</name>
</gene>
<dbReference type="KEGG" id="sva:SVA_2865"/>
<dbReference type="Gene3D" id="3.30.390.10">
    <property type="entry name" value="Enolase-like, N-terminal domain"/>
    <property type="match status" value="1"/>
</dbReference>
<keyword evidence="2" id="KW-0479">Metal-binding</keyword>
<dbReference type="InterPro" id="IPR029065">
    <property type="entry name" value="Enolase_C-like"/>
</dbReference>
<dbReference type="Pfam" id="PF13378">
    <property type="entry name" value="MR_MLE_C"/>
    <property type="match status" value="1"/>
</dbReference>
<dbReference type="Pfam" id="PF02746">
    <property type="entry name" value="MR_MLE_N"/>
    <property type="match status" value="1"/>
</dbReference>
<evidence type="ECO:0000259" key="4">
    <source>
        <dbReference type="SMART" id="SM00922"/>
    </source>
</evidence>
<dbReference type="SUPFAM" id="SSF51604">
    <property type="entry name" value="Enolase C-terminal domain-like"/>
    <property type="match status" value="1"/>
</dbReference>
<dbReference type="InterPro" id="IPR029017">
    <property type="entry name" value="Enolase-like_N"/>
</dbReference>
<feature type="domain" description="Mandelate racemase/muconate lactonizing enzyme C-terminal" evidence="4">
    <location>
        <begin position="155"/>
        <end position="252"/>
    </location>
</feature>
<comment type="cofactor">
    <cofactor evidence="1">
        <name>Mg(2+)</name>
        <dbReference type="ChEBI" id="CHEBI:18420"/>
    </cofactor>
</comment>
<organism evidence="5 6">
    <name type="scientific">Sulfurifustis variabilis</name>
    <dbReference type="NCBI Taxonomy" id="1675686"/>
    <lineage>
        <taxon>Bacteria</taxon>
        <taxon>Pseudomonadati</taxon>
        <taxon>Pseudomonadota</taxon>
        <taxon>Gammaproteobacteria</taxon>
        <taxon>Acidiferrobacterales</taxon>
        <taxon>Acidiferrobacteraceae</taxon>
        <taxon>Sulfurifustis</taxon>
    </lineage>
</organism>
<dbReference type="InterPro" id="IPR013341">
    <property type="entry name" value="Mandelate_racemase_N_dom"/>
</dbReference>
<dbReference type="PANTHER" id="PTHR13794:SF58">
    <property type="entry name" value="MITOCHONDRIAL ENOLASE SUPERFAMILY MEMBER 1"/>
    <property type="match status" value="1"/>
</dbReference>
<dbReference type="InterPro" id="IPR013342">
    <property type="entry name" value="Mandelate_racemase_C"/>
</dbReference>
<evidence type="ECO:0000313" key="6">
    <source>
        <dbReference type="Proteomes" id="UP000218899"/>
    </source>
</evidence>
<dbReference type="GO" id="GO:0016836">
    <property type="term" value="F:hydro-lyase activity"/>
    <property type="evidence" value="ECO:0007669"/>
    <property type="project" value="TreeGrafter"/>
</dbReference>
<dbReference type="SUPFAM" id="SSF54826">
    <property type="entry name" value="Enolase N-terminal domain-like"/>
    <property type="match status" value="1"/>
</dbReference>
<accession>A0A1B4V787</accession>
<dbReference type="SFLD" id="SFLDS00001">
    <property type="entry name" value="Enolase"/>
    <property type="match status" value="1"/>
</dbReference>
<name>A0A1B4V787_9GAMM</name>
<keyword evidence="6" id="KW-1185">Reference proteome</keyword>
<sequence>MKGTAPSFPDPLILRGVTTRAVRVPLKFALGTSAAIIKEVPFLLIDVLMEEGPVGHSYVFCYTTAGAKSIAAHIAEAAEMVKGRPGKPHSIFQMLMRRFALLGVAGPVRMALSALDVGIWDAAAVAVGRPLVELLGAVRRPIPAYDSRGLGLMGPEKLADEAEALATKGMKAMKLRLGYPTLAEDLGALRAVRRCVPRDVLVMVDYNQALTTAEAIRRGLALQQEGIAWLEEPIRHDDYWGNAEIARRLDVPLQIGENFNGPEAMAEAVTVRACDYVMPDVARIGGVTGWMQAAGIASAFGLEMSSHLVPELSVHLLAATPTAHWVEYVDWADAILDEPLEVVDGAVTPPDRPGLGITWSEEKLRRLETL</sequence>
<dbReference type="GO" id="GO:0009063">
    <property type="term" value="P:amino acid catabolic process"/>
    <property type="evidence" value="ECO:0007669"/>
    <property type="project" value="InterPro"/>
</dbReference>
<reference evidence="5 6" key="1">
    <citation type="submission" date="2015-08" db="EMBL/GenBank/DDBJ databases">
        <title>Complete genome sequence of Sulfurifustis variabilis.</title>
        <authorList>
            <person name="Miura A."/>
            <person name="Kojima H."/>
            <person name="Fukui M."/>
        </authorList>
    </citation>
    <scope>NUCLEOTIDE SEQUENCE [LARGE SCALE GENOMIC DNA]</scope>
    <source>
        <strain evidence="6">skN76</strain>
    </source>
</reference>
<dbReference type="InterPro" id="IPR018110">
    <property type="entry name" value="Mandel_Rmase/mucon_lact_enz_CS"/>
</dbReference>
<dbReference type="AlphaFoldDB" id="A0A1B4V787"/>
<dbReference type="InterPro" id="IPR036849">
    <property type="entry name" value="Enolase-like_C_sf"/>
</dbReference>
<dbReference type="EMBL" id="AP014936">
    <property type="protein sequence ID" value="BAU49413.1"/>
    <property type="molecule type" value="Genomic_DNA"/>
</dbReference>
<dbReference type="PROSITE" id="PS00909">
    <property type="entry name" value="MR_MLE_2"/>
    <property type="match status" value="1"/>
</dbReference>
<dbReference type="SFLD" id="SFLDG00179">
    <property type="entry name" value="mandelate_racemase"/>
    <property type="match status" value="1"/>
</dbReference>
<dbReference type="Proteomes" id="UP000218899">
    <property type="component" value="Chromosome"/>
</dbReference>